<comment type="similarity">
    <text evidence="3">Belongs to the alkB family.</text>
</comment>
<keyword evidence="17" id="KW-0489">Methyltransferase</keyword>
<protein>
    <recommendedName>
        <fullName evidence="13">DNA N(6)-methyladenine demethylase</fullName>
        <ecNumber evidence="13">1.14.11.51</ecNumber>
    </recommendedName>
</protein>
<dbReference type="GO" id="GO:0032259">
    <property type="term" value="P:methylation"/>
    <property type="evidence" value="ECO:0007669"/>
    <property type="project" value="UniProtKB-KW"/>
</dbReference>
<evidence type="ECO:0000256" key="3">
    <source>
        <dbReference type="ARBA" id="ARBA00007879"/>
    </source>
</evidence>
<evidence type="ECO:0000256" key="13">
    <source>
        <dbReference type="ARBA" id="ARBA00066586"/>
    </source>
</evidence>
<evidence type="ECO:0000256" key="6">
    <source>
        <dbReference type="ARBA" id="ARBA00022763"/>
    </source>
</evidence>
<dbReference type="STRING" id="429701.A0A2G9GX26"/>
<dbReference type="Pfam" id="PF13532">
    <property type="entry name" value="2OG-FeII_Oxy_2"/>
    <property type="match status" value="1"/>
</dbReference>
<keyword evidence="4" id="KW-0963">Cytoplasm</keyword>
<feature type="binding site" evidence="14">
    <location>
        <position position="389"/>
    </location>
    <ligand>
        <name>Fe cation</name>
        <dbReference type="ChEBI" id="CHEBI:24875"/>
        <note>catalytic</note>
    </ligand>
</feature>
<dbReference type="OrthoDB" id="6614653at2759"/>
<dbReference type="GO" id="GO:0006281">
    <property type="term" value="P:DNA repair"/>
    <property type="evidence" value="ECO:0007669"/>
    <property type="project" value="UniProtKB-KW"/>
</dbReference>
<feature type="compositionally biased region" description="Polar residues" evidence="15">
    <location>
        <begin position="97"/>
        <end position="112"/>
    </location>
</feature>
<dbReference type="EMBL" id="NKXS01003507">
    <property type="protein sequence ID" value="PIN09560.1"/>
    <property type="molecule type" value="Genomic_DNA"/>
</dbReference>
<evidence type="ECO:0000256" key="9">
    <source>
        <dbReference type="ARBA" id="ARBA00023004"/>
    </source>
</evidence>
<keyword evidence="11" id="KW-0539">Nucleus</keyword>
<accession>A0A2G9GX26</accession>
<dbReference type="FunFam" id="2.60.120.590:FF:000013">
    <property type="entry name" value="2-oxoglutarate-dependent dioxygenase family protein"/>
    <property type="match status" value="1"/>
</dbReference>
<evidence type="ECO:0000256" key="11">
    <source>
        <dbReference type="ARBA" id="ARBA00023242"/>
    </source>
</evidence>
<dbReference type="GO" id="GO:0005737">
    <property type="term" value="C:cytoplasm"/>
    <property type="evidence" value="ECO:0007669"/>
    <property type="project" value="UniProtKB-SubCell"/>
</dbReference>
<keyword evidence="18" id="KW-1185">Reference proteome</keyword>
<evidence type="ECO:0000256" key="4">
    <source>
        <dbReference type="ARBA" id="ARBA00022490"/>
    </source>
</evidence>
<dbReference type="SUPFAM" id="SSF51197">
    <property type="entry name" value="Clavaminate synthase-like"/>
    <property type="match status" value="1"/>
</dbReference>
<dbReference type="GO" id="GO:0008198">
    <property type="term" value="F:ferrous iron binding"/>
    <property type="evidence" value="ECO:0007669"/>
    <property type="project" value="TreeGrafter"/>
</dbReference>
<evidence type="ECO:0000256" key="14">
    <source>
        <dbReference type="PIRSR" id="PIRSR604574-2"/>
    </source>
</evidence>
<dbReference type="GO" id="GO:0008168">
    <property type="term" value="F:methyltransferase activity"/>
    <property type="evidence" value="ECO:0007669"/>
    <property type="project" value="UniProtKB-KW"/>
</dbReference>
<dbReference type="Gene3D" id="2.60.120.590">
    <property type="entry name" value="Alpha-ketoglutarate-dependent dioxygenase AlkB-like"/>
    <property type="match status" value="1"/>
</dbReference>
<dbReference type="GO" id="GO:0035515">
    <property type="term" value="F:oxidative RNA demethylase activity"/>
    <property type="evidence" value="ECO:0007669"/>
    <property type="project" value="TreeGrafter"/>
</dbReference>
<dbReference type="InterPro" id="IPR027450">
    <property type="entry name" value="AlkB-like"/>
</dbReference>
<organism evidence="17 18">
    <name type="scientific">Handroanthus impetiginosus</name>
    <dbReference type="NCBI Taxonomy" id="429701"/>
    <lineage>
        <taxon>Eukaryota</taxon>
        <taxon>Viridiplantae</taxon>
        <taxon>Streptophyta</taxon>
        <taxon>Embryophyta</taxon>
        <taxon>Tracheophyta</taxon>
        <taxon>Spermatophyta</taxon>
        <taxon>Magnoliopsida</taxon>
        <taxon>eudicotyledons</taxon>
        <taxon>Gunneridae</taxon>
        <taxon>Pentapetalae</taxon>
        <taxon>asterids</taxon>
        <taxon>lamiids</taxon>
        <taxon>Lamiales</taxon>
        <taxon>Bignoniaceae</taxon>
        <taxon>Crescentiina</taxon>
        <taxon>Tabebuia alliance</taxon>
        <taxon>Handroanthus</taxon>
    </lineage>
</organism>
<dbReference type="InterPro" id="IPR005123">
    <property type="entry name" value="Oxoglu/Fe-dep_dioxygenase_dom"/>
</dbReference>
<evidence type="ECO:0000256" key="2">
    <source>
        <dbReference type="ARBA" id="ARBA00004496"/>
    </source>
</evidence>
<name>A0A2G9GX26_9LAMI</name>
<sequence length="479" mass="52416">MNRGGAGSRGRGRGGGGRRDGYRGRSPRAAGRVVGYYKPVGAHVDGASLSHESGSSEIGRRNSETAAVHGLTKKFSGMSTSGCPHGPSSEAHGVGNISPNVGSSKQEQSVPEDQTPKSLDLPSVASPGYDNDFPSLSTHSEVNATTIQVTMTIQMTQSPDVEEENCSVSHKNKENIDFGFQDGRSPQVVQTEKHVFEGTSGNIEYENSGLHHKGFSFDICEETNSKVVKLKSSLFVKNKAIRNEAKRRMEGNKIRIQRPGMILLKDYLSLKDQVKVIKTCRDLGRGPGGFYQPGYRDGAMMHLKMMCLGKNWDPETSVYGDKRSVDEAKPPPIPDEFQQLVKGAVQDCHDYLESHSKVNDARRILPAMSPDICIINFYSKTGKLGLHQDKDESSESLRKRLPVVSFSIGDSAEFLYGDQRDIDKADKVVLESGDVLIFGGDSRHIFHGVSAIIPDTAPKALLDETNLKAGRLNLTFREY</sequence>
<keyword evidence="5 14" id="KW-0479">Metal-binding</keyword>
<evidence type="ECO:0000256" key="7">
    <source>
        <dbReference type="ARBA" id="ARBA00022964"/>
    </source>
</evidence>
<dbReference type="GO" id="GO:0141131">
    <property type="term" value="F:DNA N6-methyladenine demethylase activity"/>
    <property type="evidence" value="ECO:0007669"/>
    <property type="project" value="UniProtKB-EC"/>
</dbReference>
<reference evidence="18" key="1">
    <citation type="journal article" date="2018" name="Gigascience">
        <title>Genome assembly of the Pink Ipe (Handroanthus impetiginosus, Bignoniaceae), a highly valued, ecologically keystone Neotropical timber forest tree.</title>
        <authorList>
            <person name="Silva-Junior O.B."/>
            <person name="Grattapaglia D."/>
            <person name="Novaes E."/>
            <person name="Collevatti R.G."/>
        </authorList>
    </citation>
    <scope>NUCLEOTIDE SEQUENCE [LARGE SCALE GENOMIC DNA]</scope>
    <source>
        <strain evidence="18">cv. UFG-1</strain>
    </source>
</reference>
<dbReference type="GO" id="GO:0035513">
    <property type="term" value="P:oxidative RNA demethylation"/>
    <property type="evidence" value="ECO:0007669"/>
    <property type="project" value="TreeGrafter"/>
</dbReference>
<comment type="cofactor">
    <cofactor evidence="14">
        <name>Fe(2+)</name>
        <dbReference type="ChEBI" id="CHEBI:29033"/>
    </cofactor>
    <text evidence="14">Binds 1 Fe(2+) ion per subunit.</text>
</comment>
<dbReference type="InterPro" id="IPR004574">
    <property type="entry name" value="Alkb"/>
</dbReference>
<gene>
    <name evidence="17" type="ORF">CDL12_17861</name>
</gene>
<feature type="binding site" evidence="14">
    <location>
        <position position="387"/>
    </location>
    <ligand>
        <name>Fe cation</name>
        <dbReference type="ChEBI" id="CHEBI:24875"/>
        <note>catalytic</note>
    </ligand>
</feature>
<dbReference type="PANTHER" id="PTHR16557:SF2">
    <property type="entry name" value="NUCLEIC ACID DIOXYGENASE ALKBH1"/>
    <property type="match status" value="1"/>
</dbReference>
<keyword evidence="9 14" id="KW-0408">Iron</keyword>
<comment type="subcellular location">
    <subcellularLocation>
        <location evidence="2">Cytoplasm</location>
    </subcellularLocation>
    <subcellularLocation>
        <location evidence="1">Nucleus</location>
    </subcellularLocation>
</comment>
<dbReference type="Proteomes" id="UP000231279">
    <property type="component" value="Unassembled WGS sequence"/>
</dbReference>
<evidence type="ECO:0000256" key="8">
    <source>
        <dbReference type="ARBA" id="ARBA00023002"/>
    </source>
</evidence>
<feature type="domain" description="Fe2OG dioxygenase" evidence="16">
    <location>
        <begin position="369"/>
        <end position="479"/>
    </location>
</feature>
<keyword evidence="7" id="KW-0223">Dioxygenase</keyword>
<evidence type="ECO:0000256" key="12">
    <source>
        <dbReference type="ARBA" id="ARBA00052047"/>
    </source>
</evidence>
<feature type="compositionally biased region" description="Gly residues" evidence="15">
    <location>
        <begin position="1"/>
        <end position="15"/>
    </location>
</feature>
<keyword evidence="17" id="KW-0808">Transferase</keyword>
<evidence type="ECO:0000256" key="5">
    <source>
        <dbReference type="ARBA" id="ARBA00022723"/>
    </source>
</evidence>
<evidence type="ECO:0000256" key="10">
    <source>
        <dbReference type="ARBA" id="ARBA00023204"/>
    </source>
</evidence>
<evidence type="ECO:0000256" key="15">
    <source>
        <dbReference type="SAM" id="MobiDB-lite"/>
    </source>
</evidence>
<dbReference type="PROSITE" id="PS51471">
    <property type="entry name" value="FE2OG_OXY"/>
    <property type="match status" value="1"/>
</dbReference>
<feature type="binding site" evidence="14">
    <location>
        <position position="447"/>
    </location>
    <ligand>
        <name>Fe cation</name>
        <dbReference type="ChEBI" id="CHEBI:24875"/>
        <note>catalytic</note>
    </ligand>
</feature>
<dbReference type="PANTHER" id="PTHR16557">
    <property type="entry name" value="ALKYLATED DNA REPAIR PROTEIN ALKB-RELATED"/>
    <property type="match status" value="1"/>
</dbReference>
<dbReference type="GO" id="GO:0035516">
    <property type="term" value="F:broad specificity oxidative DNA demethylase activity"/>
    <property type="evidence" value="ECO:0007669"/>
    <property type="project" value="TreeGrafter"/>
</dbReference>
<feature type="region of interest" description="Disordered" evidence="15">
    <location>
        <begin position="1"/>
        <end position="128"/>
    </location>
</feature>
<evidence type="ECO:0000313" key="17">
    <source>
        <dbReference type="EMBL" id="PIN09560.1"/>
    </source>
</evidence>
<keyword evidence="6" id="KW-0227">DNA damage</keyword>
<dbReference type="EC" id="1.14.11.51" evidence="13"/>
<comment type="catalytic activity">
    <reaction evidence="12">
        <text>an N(6)-methyl-2'-deoxyadenosine in DNA + 2-oxoglutarate + O2 = a 2'-deoxyadenosine in DNA + formaldehyde + succinate + CO2</text>
        <dbReference type="Rhea" id="RHEA:49524"/>
        <dbReference type="Rhea" id="RHEA-COMP:12418"/>
        <dbReference type="Rhea" id="RHEA-COMP:12419"/>
        <dbReference type="ChEBI" id="CHEBI:15379"/>
        <dbReference type="ChEBI" id="CHEBI:16526"/>
        <dbReference type="ChEBI" id="CHEBI:16810"/>
        <dbReference type="ChEBI" id="CHEBI:16842"/>
        <dbReference type="ChEBI" id="CHEBI:30031"/>
        <dbReference type="ChEBI" id="CHEBI:90615"/>
        <dbReference type="ChEBI" id="CHEBI:90616"/>
        <dbReference type="EC" id="1.14.11.51"/>
    </reaction>
    <physiologicalReaction direction="left-to-right" evidence="12">
        <dbReference type="Rhea" id="RHEA:49525"/>
    </physiologicalReaction>
</comment>
<evidence type="ECO:0000313" key="18">
    <source>
        <dbReference type="Proteomes" id="UP000231279"/>
    </source>
</evidence>
<dbReference type="GO" id="GO:0005634">
    <property type="term" value="C:nucleus"/>
    <property type="evidence" value="ECO:0007669"/>
    <property type="project" value="UniProtKB-SubCell"/>
</dbReference>
<dbReference type="InterPro" id="IPR037151">
    <property type="entry name" value="AlkB-like_sf"/>
</dbReference>
<evidence type="ECO:0000256" key="1">
    <source>
        <dbReference type="ARBA" id="ARBA00004123"/>
    </source>
</evidence>
<evidence type="ECO:0000259" key="16">
    <source>
        <dbReference type="PROSITE" id="PS51471"/>
    </source>
</evidence>
<keyword evidence="8 17" id="KW-0560">Oxidoreductase</keyword>
<dbReference type="AlphaFoldDB" id="A0A2G9GX26"/>
<keyword evidence="10" id="KW-0234">DNA repair</keyword>
<comment type="caution">
    <text evidence="17">The sequence shown here is derived from an EMBL/GenBank/DDBJ whole genome shotgun (WGS) entry which is preliminary data.</text>
</comment>
<proteinExistence type="inferred from homology"/>